<name>A0A8X7YUZ0_POPTO</name>
<sequence>MLWLSCYSLILSFVSRRFHEMDVSKSTSTSSSSSTSLPNPSSSPKNIQLVSKFVSDRLLDKFYDASEFDFDYEQSGIWSPPIRRSAFLSSPGRIFTEEEMLGRLRKVMDARRDTTRHKACWNVWCCSVLLLNMVESTRCHFISQKAEKRVLHIRSTTKQKEKAKKQRKIG</sequence>
<reference evidence="2" key="1">
    <citation type="journal article" date="2020" name="bioRxiv">
        <title>Hybrid origin of Populus tomentosa Carr. identified through genome sequencing and phylogenomic analysis.</title>
        <authorList>
            <person name="An X."/>
            <person name="Gao K."/>
            <person name="Chen Z."/>
            <person name="Li J."/>
            <person name="Yang X."/>
            <person name="Yang X."/>
            <person name="Zhou J."/>
            <person name="Guo T."/>
            <person name="Zhao T."/>
            <person name="Huang S."/>
            <person name="Miao D."/>
            <person name="Khan W.U."/>
            <person name="Rao P."/>
            <person name="Ye M."/>
            <person name="Lei B."/>
            <person name="Liao W."/>
            <person name="Wang J."/>
            <person name="Ji L."/>
            <person name="Li Y."/>
            <person name="Guo B."/>
            <person name="Mustafa N.S."/>
            <person name="Li S."/>
            <person name="Yun Q."/>
            <person name="Keller S.R."/>
            <person name="Mao J."/>
            <person name="Zhang R."/>
            <person name="Strauss S.H."/>
        </authorList>
    </citation>
    <scope>NUCLEOTIDE SEQUENCE</scope>
    <source>
        <strain evidence="2">GM15</strain>
        <tissue evidence="2">Leaf</tissue>
    </source>
</reference>
<comment type="caution">
    <text evidence="2">The sequence shown here is derived from an EMBL/GenBank/DDBJ whole genome shotgun (WGS) entry which is preliminary data.</text>
</comment>
<feature type="region of interest" description="Disordered" evidence="1">
    <location>
        <begin position="25"/>
        <end position="44"/>
    </location>
</feature>
<dbReference type="EMBL" id="JAAWWB010000021">
    <property type="protein sequence ID" value="KAG6756147.1"/>
    <property type="molecule type" value="Genomic_DNA"/>
</dbReference>
<dbReference type="AlphaFoldDB" id="A0A8X7YUZ0"/>
<protein>
    <submittedName>
        <fullName evidence="2">Uncharacterized protein</fullName>
    </submittedName>
</protein>
<organism evidence="2 3">
    <name type="scientific">Populus tomentosa</name>
    <name type="common">Chinese white poplar</name>
    <dbReference type="NCBI Taxonomy" id="118781"/>
    <lineage>
        <taxon>Eukaryota</taxon>
        <taxon>Viridiplantae</taxon>
        <taxon>Streptophyta</taxon>
        <taxon>Embryophyta</taxon>
        <taxon>Tracheophyta</taxon>
        <taxon>Spermatophyta</taxon>
        <taxon>Magnoliopsida</taxon>
        <taxon>eudicotyledons</taxon>
        <taxon>Gunneridae</taxon>
        <taxon>Pentapetalae</taxon>
        <taxon>rosids</taxon>
        <taxon>fabids</taxon>
        <taxon>Malpighiales</taxon>
        <taxon>Salicaceae</taxon>
        <taxon>Saliceae</taxon>
        <taxon>Populus</taxon>
    </lineage>
</organism>
<proteinExistence type="predicted"/>
<dbReference type="OrthoDB" id="686565at2759"/>
<keyword evidence="3" id="KW-1185">Reference proteome</keyword>
<dbReference type="Proteomes" id="UP000886885">
    <property type="component" value="Chromosome 11A"/>
</dbReference>
<accession>A0A8X7YUZ0</accession>
<dbReference type="PANTHER" id="PTHR34287:SF2">
    <property type="match status" value="1"/>
</dbReference>
<dbReference type="PANTHER" id="PTHR34287">
    <property type="entry name" value="OS06G0551500 PROTEIN-RELATED"/>
    <property type="match status" value="1"/>
</dbReference>
<evidence type="ECO:0000313" key="3">
    <source>
        <dbReference type="Proteomes" id="UP000886885"/>
    </source>
</evidence>
<evidence type="ECO:0000313" key="2">
    <source>
        <dbReference type="EMBL" id="KAG6756147.1"/>
    </source>
</evidence>
<gene>
    <name evidence="2" type="ORF">POTOM_039571</name>
</gene>
<evidence type="ECO:0000256" key="1">
    <source>
        <dbReference type="SAM" id="MobiDB-lite"/>
    </source>
</evidence>